<proteinExistence type="predicted"/>
<organism evidence="1 2">
    <name type="scientific">Candidatus Methylobacter titanis</name>
    <dbReference type="NCBI Taxonomy" id="3053457"/>
    <lineage>
        <taxon>Bacteria</taxon>
        <taxon>Pseudomonadati</taxon>
        <taxon>Pseudomonadota</taxon>
        <taxon>Gammaproteobacteria</taxon>
        <taxon>Methylococcales</taxon>
        <taxon>Methylococcaceae</taxon>
        <taxon>Methylobacter</taxon>
    </lineage>
</organism>
<dbReference type="AlphaFoldDB" id="A0AA43Q6X2"/>
<keyword evidence="2" id="KW-1185">Reference proteome</keyword>
<evidence type="ECO:0000313" key="1">
    <source>
        <dbReference type="EMBL" id="MDI1231702.1"/>
    </source>
</evidence>
<reference evidence="1" key="1">
    <citation type="submission" date="2023-01" db="EMBL/GenBank/DDBJ databases">
        <title>Biogeochemical cycle of methane in antarctic sediments.</title>
        <authorList>
            <person name="Roldan D.M."/>
            <person name="Menes R.J."/>
        </authorList>
    </citation>
    <scope>NUCLEOTIDE SEQUENCE [LARGE SCALE GENOMIC DNA]</scope>
    <source>
        <strain evidence="1">K-2018 MAG008</strain>
    </source>
</reference>
<name>A0AA43Q6X2_9GAMM</name>
<dbReference type="EMBL" id="JAQSDF010000038">
    <property type="protein sequence ID" value="MDI1231702.1"/>
    <property type="molecule type" value="Genomic_DNA"/>
</dbReference>
<gene>
    <name evidence="1" type="ORF">PSU93_11175</name>
</gene>
<sequence>MNLYDFRHNPRRSLMTRRVADRRKIPYPFGSPEWVENIKKHYLAWPKVNRRDVNRRTNERRAVDRRLQQLSEQRRSEKKYSMILLTQEERKLLEDLYMSDQD</sequence>
<protein>
    <submittedName>
        <fullName evidence="1">Uncharacterized protein</fullName>
    </submittedName>
</protein>
<accession>A0AA43Q6X2</accession>
<comment type="caution">
    <text evidence="1">The sequence shown here is derived from an EMBL/GenBank/DDBJ whole genome shotgun (WGS) entry which is preliminary data.</text>
</comment>
<dbReference type="Proteomes" id="UP001160519">
    <property type="component" value="Unassembled WGS sequence"/>
</dbReference>
<evidence type="ECO:0000313" key="2">
    <source>
        <dbReference type="Proteomes" id="UP001160519"/>
    </source>
</evidence>